<evidence type="ECO:0000313" key="3">
    <source>
        <dbReference type="Proteomes" id="UP001321475"/>
    </source>
</evidence>
<keyword evidence="3" id="KW-1185">Reference proteome</keyword>
<dbReference type="PANTHER" id="PTHR40114">
    <property type="entry name" value="SLR0698 PROTEIN"/>
    <property type="match status" value="1"/>
</dbReference>
<reference evidence="3" key="1">
    <citation type="journal article" date="2019" name="Int. J. Syst. Evol. Microbiol.">
        <title>The Global Catalogue of Microorganisms (GCM) 10K type strain sequencing project: providing services to taxonomists for standard genome sequencing and annotation.</title>
        <authorList>
            <consortium name="The Broad Institute Genomics Platform"/>
            <consortium name="The Broad Institute Genome Sequencing Center for Infectious Disease"/>
            <person name="Wu L."/>
            <person name="Ma J."/>
        </authorList>
    </citation>
    <scope>NUCLEOTIDE SEQUENCE [LARGE SCALE GENOMIC DNA]</scope>
    <source>
        <strain evidence="3">NBRC 108565</strain>
    </source>
</reference>
<proteinExistence type="predicted"/>
<evidence type="ECO:0000313" key="2">
    <source>
        <dbReference type="EMBL" id="BDZ42944.1"/>
    </source>
</evidence>
<dbReference type="EMBL" id="AP027729">
    <property type="protein sequence ID" value="BDZ42944.1"/>
    <property type="molecule type" value="Genomic_DNA"/>
</dbReference>
<dbReference type="SMART" id="SM01118">
    <property type="entry name" value="CYTH"/>
    <property type="match status" value="1"/>
</dbReference>
<dbReference type="Proteomes" id="UP001321475">
    <property type="component" value="Chromosome"/>
</dbReference>
<dbReference type="RefSeq" id="WP_286217318.1">
    <property type="nucleotide sequence ID" value="NZ_AP027729.1"/>
</dbReference>
<dbReference type="CDD" id="cd07891">
    <property type="entry name" value="CYTH-like_CthTTM-like_1"/>
    <property type="match status" value="1"/>
</dbReference>
<feature type="domain" description="CYTH" evidence="1">
    <location>
        <begin position="8"/>
        <end position="178"/>
    </location>
</feature>
<dbReference type="PANTHER" id="PTHR40114:SF1">
    <property type="entry name" value="SLR0698 PROTEIN"/>
    <property type="match status" value="1"/>
</dbReference>
<dbReference type="Gene3D" id="2.40.320.10">
    <property type="entry name" value="Hypothetical Protein Pfu-838710-001"/>
    <property type="match status" value="1"/>
</dbReference>
<dbReference type="InterPro" id="IPR023577">
    <property type="entry name" value="CYTH_domain"/>
</dbReference>
<dbReference type="InterPro" id="IPR012042">
    <property type="entry name" value="NeuTTM/CthTTM-like"/>
</dbReference>
<accession>A0ABN6XDL1</accession>
<dbReference type="SUPFAM" id="SSF55154">
    <property type="entry name" value="CYTH-like phosphatases"/>
    <property type="match status" value="1"/>
</dbReference>
<protein>
    <recommendedName>
        <fullName evidence="1">CYTH domain-containing protein</fullName>
    </recommendedName>
</protein>
<gene>
    <name evidence="2" type="ORF">GCM10025865_22430</name>
</gene>
<organism evidence="2 3">
    <name type="scientific">Paraoerskovia sediminicola</name>
    <dbReference type="NCBI Taxonomy" id="1138587"/>
    <lineage>
        <taxon>Bacteria</taxon>
        <taxon>Bacillati</taxon>
        <taxon>Actinomycetota</taxon>
        <taxon>Actinomycetes</taxon>
        <taxon>Micrococcales</taxon>
        <taxon>Cellulomonadaceae</taxon>
        <taxon>Paraoerskovia</taxon>
    </lineage>
</organism>
<dbReference type="InterPro" id="IPR033469">
    <property type="entry name" value="CYTH-like_dom_sf"/>
</dbReference>
<sequence>MSDSTYTDFEFERRFLVDSLPTELLAEPAPALIVQSYLLASDGYGLRIRVQASQSRAVVGPTTDPLEALEEHAGELDFCAMTAKGPMVGGTRYEAERELDVSVGLEMIRRGGQRIVKNRYSVWLGADGWVVDVFGGANHPLVVAEVERSGPVTDLDIPDFCTTEVTDDPRFSNDRLSAAPYGRWCADYRDELASSGTRYLDGFGTNGSTGPAGS</sequence>
<name>A0ABN6XDL1_9CELL</name>
<evidence type="ECO:0000259" key="1">
    <source>
        <dbReference type="SMART" id="SM01118"/>
    </source>
</evidence>